<name>A0ACC3AUG4_9EURO</name>
<comment type="caution">
    <text evidence="1">The sequence shown here is derived from an EMBL/GenBank/DDBJ whole genome shotgun (WGS) entry which is preliminary data.</text>
</comment>
<sequence>MSQHDETPNGKPRQDEQIEYAPAEATHGHHQNEKNQDKGLELIEDMGRSTILTAESNSRVLRKIDLRLLPLLLGIYFLQQLDKSTLSYASVFGLIEDANLKGQEYS</sequence>
<reference evidence="1 2" key="1">
    <citation type="journal article" date="2023" name="ACS Omega">
        <title>Identification of the Neoaspergillic Acid Biosynthesis Gene Cluster by Establishing an In Vitro CRISPR-Ribonucleoprotein Genetic System in Aspergillus melleus.</title>
        <authorList>
            <person name="Yuan B."/>
            <person name="Grau M.F."/>
            <person name="Murata R.M."/>
            <person name="Torok T."/>
            <person name="Venkateswaran K."/>
            <person name="Stajich J.E."/>
            <person name="Wang C.C.C."/>
        </authorList>
    </citation>
    <scope>NUCLEOTIDE SEQUENCE [LARGE SCALE GENOMIC DNA]</scope>
    <source>
        <strain evidence="1 2">IMV 1140</strain>
    </source>
</reference>
<proteinExistence type="predicted"/>
<organism evidence="1 2">
    <name type="scientific">Aspergillus melleus</name>
    <dbReference type="NCBI Taxonomy" id="138277"/>
    <lineage>
        <taxon>Eukaryota</taxon>
        <taxon>Fungi</taxon>
        <taxon>Dikarya</taxon>
        <taxon>Ascomycota</taxon>
        <taxon>Pezizomycotina</taxon>
        <taxon>Eurotiomycetes</taxon>
        <taxon>Eurotiomycetidae</taxon>
        <taxon>Eurotiales</taxon>
        <taxon>Aspergillaceae</taxon>
        <taxon>Aspergillus</taxon>
        <taxon>Aspergillus subgen. Circumdati</taxon>
    </lineage>
</organism>
<evidence type="ECO:0000313" key="2">
    <source>
        <dbReference type="Proteomes" id="UP001177260"/>
    </source>
</evidence>
<dbReference type="EMBL" id="JAOPJF010000067">
    <property type="protein sequence ID" value="KAK1141260.1"/>
    <property type="molecule type" value="Genomic_DNA"/>
</dbReference>
<protein>
    <submittedName>
        <fullName evidence="1">Uncharacterized protein</fullName>
    </submittedName>
</protein>
<keyword evidence="2" id="KW-1185">Reference proteome</keyword>
<gene>
    <name evidence="1" type="ORF">N8T08_009299</name>
</gene>
<accession>A0ACC3AUG4</accession>
<evidence type="ECO:0000313" key="1">
    <source>
        <dbReference type="EMBL" id="KAK1141260.1"/>
    </source>
</evidence>
<dbReference type="Proteomes" id="UP001177260">
    <property type="component" value="Unassembled WGS sequence"/>
</dbReference>